<dbReference type="EMBL" id="MOOE01000017">
    <property type="protein sequence ID" value="KAK1515349.1"/>
    <property type="molecule type" value="Genomic_DNA"/>
</dbReference>
<dbReference type="GO" id="GO:0071949">
    <property type="term" value="F:FAD binding"/>
    <property type="evidence" value="ECO:0007669"/>
    <property type="project" value="InterPro"/>
</dbReference>
<evidence type="ECO:0000256" key="3">
    <source>
        <dbReference type="ARBA" id="ARBA00008000"/>
    </source>
</evidence>
<keyword evidence="12" id="KW-1185">Reference proteome</keyword>
<dbReference type="GO" id="GO:0005739">
    <property type="term" value="C:mitochondrion"/>
    <property type="evidence" value="ECO:0007669"/>
    <property type="project" value="UniProtKB-SubCell"/>
</dbReference>
<evidence type="ECO:0000256" key="8">
    <source>
        <dbReference type="ARBA" id="ARBA00023128"/>
    </source>
</evidence>
<dbReference type="PROSITE" id="PS51387">
    <property type="entry name" value="FAD_PCMH"/>
    <property type="match status" value="1"/>
</dbReference>
<dbReference type="Gene3D" id="3.30.70.2740">
    <property type="match status" value="1"/>
</dbReference>
<dbReference type="FunFam" id="3.30.465.10:FF:000014">
    <property type="entry name" value="D-lactate dehydrogenase (Cytochrome), putative"/>
    <property type="match status" value="1"/>
</dbReference>
<evidence type="ECO:0000256" key="6">
    <source>
        <dbReference type="ARBA" id="ARBA00022946"/>
    </source>
</evidence>
<evidence type="ECO:0000313" key="12">
    <source>
        <dbReference type="Proteomes" id="UP001240678"/>
    </source>
</evidence>
<keyword evidence="6" id="KW-0809">Transit peptide</keyword>
<evidence type="ECO:0000256" key="1">
    <source>
        <dbReference type="ARBA" id="ARBA00001974"/>
    </source>
</evidence>
<dbReference type="InterPro" id="IPR016166">
    <property type="entry name" value="FAD-bd_PCMH"/>
</dbReference>
<evidence type="ECO:0000259" key="10">
    <source>
        <dbReference type="PROSITE" id="PS51387"/>
    </source>
</evidence>
<dbReference type="GeneID" id="85345235"/>
<name>A0AAI9YLY0_9PEZI</name>
<feature type="domain" description="FAD-binding PCMH-type" evidence="10">
    <location>
        <begin position="31"/>
        <end position="210"/>
    </location>
</feature>
<dbReference type="PANTHER" id="PTHR11748">
    <property type="entry name" value="D-LACTATE DEHYDROGENASE"/>
    <property type="match status" value="1"/>
</dbReference>
<gene>
    <name evidence="11" type="ORF">CCOS01_13542</name>
</gene>
<dbReference type="Pfam" id="PF02913">
    <property type="entry name" value="FAD-oxidase_C"/>
    <property type="match status" value="1"/>
</dbReference>
<evidence type="ECO:0000313" key="11">
    <source>
        <dbReference type="EMBL" id="KAK1515349.1"/>
    </source>
</evidence>
<dbReference type="FunFam" id="3.30.70.2740:FF:000001">
    <property type="entry name" value="D-lactate dehydrogenase mitochondrial"/>
    <property type="match status" value="1"/>
</dbReference>
<sequence length="452" mass="49250">MEKICDTDDIISIDPEDLFAHGFSDYSSINVDRLAVAVAYPRNTDHVSIIARICHKWRVPIVPFSGGSSLEGHVAAPFGGVSTDFCHMDQMVELHENDMDVVVQPGLCWADLNAQLAKSGTGLFFPIDPAPNAKIGGMIGTNCSGTNAVRYGTMRDWVMNVTIVLADGSIIKTRRRPRKCSAGYNLNGIIVGSEGTLEIVTEATLNLAPIPEYESVTVIPFSDLSTAVNAAAAIIRKGVPVAALELMDEVQMKVINQGGTTRPRVWAETPTLFFKFSGTKGIVNDNIRTVQEIVANFNPGKIEWAKDSHEKDVLWSARKESLYSMLALRKEGEELWTTVVAVPLSRLAEVISESKNDAERLGLYASVKGHVGDSNFHENIIYNKTDPEQLRSVETVVKGMVKRAIGVEGTCTGEHGIGYGKKASLELEVGTETLLAMVRSSIIMFDFCLLTS</sequence>
<dbReference type="Gene3D" id="3.30.465.10">
    <property type="match status" value="1"/>
</dbReference>
<comment type="subcellular location">
    <subcellularLocation>
        <location evidence="2">Mitochondrion</location>
    </subcellularLocation>
</comment>
<dbReference type="GO" id="GO:1903457">
    <property type="term" value="P:lactate catabolic process"/>
    <property type="evidence" value="ECO:0007669"/>
    <property type="project" value="TreeGrafter"/>
</dbReference>
<comment type="caution">
    <text evidence="11">The sequence shown here is derived from an EMBL/GenBank/DDBJ whole genome shotgun (WGS) entry which is preliminary data.</text>
</comment>
<dbReference type="RefSeq" id="XP_060308116.1">
    <property type="nucleotide sequence ID" value="XM_060461688.1"/>
</dbReference>
<dbReference type="SUPFAM" id="SSF55103">
    <property type="entry name" value="FAD-linked oxidases, C-terminal domain"/>
    <property type="match status" value="1"/>
</dbReference>
<keyword evidence="5" id="KW-0274">FAD</keyword>
<organism evidence="11 12">
    <name type="scientific">Colletotrichum costaricense</name>
    <dbReference type="NCBI Taxonomy" id="1209916"/>
    <lineage>
        <taxon>Eukaryota</taxon>
        <taxon>Fungi</taxon>
        <taxon>Dikarya</taxon>
        <taxon>Ascomycota</taxon>
        <taxon>Pezizomycotina</taxon>
        <taxon>Sordariomycetes</taxon>
        <taxon>Hypocreomycetidae</taxon>
        <taxon>Glomerellales</taxon>
        <taxon>Glomerellaceae</taxon>
        <taxon>Colletotrichum</taxon>
        <taxon>Colletotrichum acutatum species complex</taxon>
    </lineage>
</organism>
<dbReference type="AlphaFoldDB" id="A0AAI9YLY0"/>
<dbReference type="InterPro" id="IPR016169">
    <property type="entry name" value="FAD-bd_PCMH_sub2"/>
</dbReference>
<evidence type="ECO:0000256" key="9">
    <source>
        <dbReference type="ARBA" id="ARBA00038897"/>
    </source>
</evidence>
<proteinExistence type="inferred from homology"/>
<evidence type="ECO:0000256" key="5">
    <source>
        <dbReference type="ARBA" id="ARBA00022827"/>
    </source>
</evidence>
<comment type="cofactor">
    <cofactor evidence="1">
        <name>FAD</name>
        <dbReference type="ChEBI" id="CHEBI:57692"/>
    </cofactor>
</comment>
<evidence type="ECO:0000256" key="4">
    <source>
        <dbReference type="ARBA" id="ARBA00022630"/>
    </source>
</evidence>
<evidence type="ECO:0000256" key="7">
    <source>
        <dbReference type="ARBA" id="ARBA00023002"/>
    </source>
</evidence>
<keyword evidence="8" id="KW-0496">Mitochondrion</keyword>
<dbReference type="Pfam" id="PF01565">
    <property type="entry name" value="FAD_binding_4"/>
    <property type="match status" value="1"/>
</dbReference>
<dbReference type="GO" id="GO:0004458">
    <property type="term" value="F:D-lactate dehydrogenase (cytochrome) activity"/>
    <property type="evidence" value="ECO:0007669"/>
    <property type="project" value="UniProtKB-EC"/>
</dbReference>
<dbReference type="InterPro" id="IPR016164">
    <property type="entry name" value="FAD-linked_Oxase-like_C"/>
</dbReference>
<comment type="similarity">
    <text evidence="3">Belongs to the FAD-binding oxidoreductase/transferase type 4 family.</text>
</comment>
<dbReference type="GO" id="GO:0008720">
    <property type="term" value="F:D-lactate dehydrogenase (NAD+) activity"/>
    <property type="evidence" value="ECO:0007669"/>
    <property type="project" value="TreeGrafter"/>
</dbReference>
<dbReference type="InterPro" id="IPR006094">
    <property type="entry name" value="Oxid_FAD_bind_N"/>
</dbReference>
<dbReference type="Proteomes" id="UP001240678">
    <property type="component" value="Unassembled WGS sequence"/>
</dbReference>
<dbReference type="InterPro" id="IPR036318">
    <property type="entry name" value="FAD-bd_PCMH-like_sf"/>
</dbReference>
<evidence type="ECO:0000256" key="2">
    <source>
        <dbReference type="ARBA" id="ARBA00004173"/>
    </source>
</evidence>
<reference evidence="11 12" key="1">
    <citation type="submission" date="2016-10" db="EMBL/GenBank/DDBJ databases">
        <title>The genome sequence of Colletotrichum fioriniae PJ7.</title>
        <authorList>
            <person name="Baroncelli R."/>
        </authorList>
    </citation>
    <scope>NUCLEOTIDE SEQUENCE [LARGE SCALE GENOMIC DNA]</scope>
    <source>
        <strain evidence="11 12">IMI 309622</strain>
    </source>
</reference>
<dbReference type="SUPFAM" id="SSF56176">
    <property type="entry name" value="FAD-binding/transporter-associated domain-like"/>
    <property type="match status" value="1"/>
</dbReference>
<dbReference type="PANTHER" id="PTHR11748:SF111">
    <property type="entry name" value="D-LACTATE DEHYDROGENASE, MITOCHONDRIAL-RELATED"/>
    <property type="match status" value="1"/>
</dbReference>
<dbReference type="InterPro" id="IPR004113">
    <property type="entry name" value="FAD-bd_oxidored_4_C"/>
</dbReference>
<keyword evidence="7" id="KW-0560">Oxidoreductase</keyword>
<accession>A0AAI9YLY0</accession>
<dbReference type="EC" id="1.1.2.4" evidence="9"/>
<protein>
    <recommendedName>
        <fullName evidence="9">D-lactate dehydrogenase (cytochrome)</fullName>
        <ecNumber evidence="9">1.1.2.4</ecNumber>
    </recommendedName>
</protein>
<keyword evidence="4" id="KW-0285">Flavoprotein</keyword>